<feature type="compositionally biased region" description="Low complexity" evidence="1">
    <location>
        <begin position="112"/>
        <end position="128"/>
    </location>
</feature>
<organism evidence="2 3">
    <name type="scientific">Caerostris darwini</name>
    <dbReference type="NCBI Taxonomy" id="1538125"/>
    <lineage>
        <taxon>Eukaryota</taxon>
        <taxon>Metazoa</taxon>
        <taxon>Ecdysozoa</taxon>
        <taxon>Arthropoda</taxon>
        <taxon>Chelicerata</taxon>
        <taxon>Arachnida</taxon>
        <taxon>Araneae</taxon>
        <taxon>Araneomorphae</taxon>
        <taxon>Entelegynae</taxon>
        <taxon>Araneoidea</taxon>
        <taxon>Araneidae</taxon>
        <taxon>Caerostris</taxon>
    </lineage>
</organism>
<dbReference type="Proteomes" id="UP001054837">
    <property type="component" value="Unassembled WGS sequence"/>
</dbReference>
<name>A0AAV4WWZ7_9ARAC</name>
<gene>
    <name evidence="2" type="primary">AVEN_171257_1</name>
    <name evidence="2" type="ORF">CDAR_458681</name>
</gene>
<evidence type="ECO:0000313" key="3">
    <source>
        <dbReference type="Proteomes" id="UP001054837"/>
    </source>
</evidence>
<evidence type="ECO:0000313" key="2">
    <source>
        <dbReference type="EMBL" id="GIY86798.1"/>
    </source>
</evidence>
<accession>A0AAV4WWZ7</accession>
<proteinExistence type="predicted"/>
<sequence length="137" mass="15732">MSAKRKEKLEERDELLDFWKDHDIYDLGISTSRMLTRSQTPFLRIKNTPSDIALFTDPTAHEPPGMQHLMVTLKGQHGAIPNTIVTRSSGEYLDINDDLVREVNKYKKYSTKKLSSNGKNGNNNNKKNVNNRKKSKK</sequence>
<keyword evidence="3" id="KW-1185">Reference proteome</keyword>
<comment type="caution">
    <text evidence="2">The sequence shown here is derived from an EMBL/GenBank/DDBJ whole genome shotgun (WGS) entry which is preliminary data.</text>
</comment>
<dbReference type="AlphaFoldDB" id="A0AAV4WWZ7"/>
<dbReference type="EMBL" id="BPLQ01015250">
    <property type="protein sequence ID" value="GIY86798.1"/>
    <property type="molecule type" value="Genomic_DNA"/>
</dbReference>
<reference evidence="2 3" key="1">
    <citation type="submission" date="2021-06" db="EMBL/GenBank/DDBJ databases">
        <title>Caerostris darwini draft genome.</title>
        <authorList>
            <person name="Kono N."/>
            <person name="Arakawa K."/>
        </authorList>
    </citation>
    <scope>NUCLEOTIDE SEQUENCE [LARGE SCALE GENOMIC DNA]</scope>
</reference>
<feature type="region of interest" description="Disordered" evidence="1">
    <location>
        <begin position="110"/>
        <end position="137"/>
    </location>
</feature>
<protein>
    <submittedName>
        <fullName evidence="2">Uncharacterized protein</fullName>
    </submittedName>
</protein>
<evidence type="ECO:0000256" key="1">
    <source>
        <dbReference type="SAM" id="MobiDB-lite"/>
    </source>
</evidence>